<keyword evidence="3" id="KW-0540">Nuclease</keyword>
<evidence type="ECO:0000256" key="5">
    <source>
        <dbReference type="ARBA" id="ARBA00022801"/>
    </source>
</evidence>
<keyword evidence="6" id="KW-0695">RNA-directed DNA polymerase</keyword>
<dbReference type="OrthoDB" id="5870116at2759"/>
<keyword evidence="4" id="KW-0255">Endonuclease</keyword>
<organism evidence="9 10">
    <name type="scientific">Caenorhabditis nigoni</name>
    <dbReference type="NCBI Taxonomy" id="1611254"/>
    <lineage>
        <taxon>Eukaryota</taxon>
        <taxon>Metazoa</taxon>
        <taxon>Ecdysozoa</taxon>
        <taxon>Nematoda</taxon>
        <taxon>Chromadorea</taxon>
        <taxon>Rhabditida</taxon>
        <taxon>Rhabditina</taxon>
        <taxon>Rhabditomorpha</taxon>
        <taxon>Rhabditoidea</taxon>
        <taxon>Rhabditidae</taxon>
        <taxon>Peloderinae</taxon>
        <taxon>Caenorhabditis</taxon>
    </lineage>
</organism>
<keyword evidence="1" id="KW-0808">Transferase</keyword>
<dbReference type="Pfam" id="PF18701">
    <property type="entry name" value="DUF5641"/>
    <property type="match status" value="1"/>
</dbReference>
<comment type="caution">
    <text evidence="9">The sequence shown here is derived from an EMBL/GenBank/DDBJ whole genome shotgun (WGS) entry which is preliminary data.</text>
</comment>
<evidence type="ECO:0000256" key="2">
    <source>
        <dbReference type="ARBA" id="ARBA00022695"/>
    </source>
</evidence>
<dbReference type="GO" id="GO:0015074">
    <property type="term" value="P:DNA integration"/>
    <property type="evidence" value="ECO:0007669"/>
    <property type="project" value="InterPro"/>
</dbReference>
<evidence type="ECO:0000256" key="6">
    <source>
        <dbReference type="ARBA" id="ARBA00022918"/>
    </source>
</evidence>
<sequence length="1706" mass="188518">MSLHRSKSPLPSSSTAAPGSTSARKRSNSESQMGLAATAGLPANPTAGANSSLSRRIVGPTKTSIRKICTKARAVRDDSTVTLRRLTDSNTKPEVFRREVSKATDSLLPSLRLSADALQGIAKLINDRFDDLEMRSSPLQDKFRDEINEIITEEHVGMLLEQVRTEIEYLEIFLNDHNYQLPDHQPTDSSPNAVVADGTMANIPPNAVDNATASLIQLPNQDTRIRIASDTPPITVSVKEAENINKALINELQQLHIQVDQANQAKSLETNHRLQMEADYTSKIHKLMEEKQMLERAHAPRSTTASHEATAELPRSTQNASPYINSSLYPTQDTSNRPSTTENMLANIMTAVNYLTTKQEQQNDEVMLRTSRLEQLMGTLATAETADSSEPLDSYVEQFENYNANEEQDYPRSAHPDSKSRGRSNRRSRSRSHSPKADRHSSHDLKLNLDFSVKFMEQFTGSENFEAFIQSFEHNVLRHHKLTDSTKFSILCNKLAGEARDCVSHTSDRATAIAETLENLESVYGKRTDKHTLLAKLRSLPFSQTDPEKMKINLIAHKVLLKQLQHKGITDTDERAKFALTVKLPPRMRDNLHEYMAEVGDNVTQKQVLERIEKCIEARRLSNTIMGYFHPEAPNEIPTTVAMVNHVTATTENSQNTNGQSNPGKTSYPPTYDASKHPVEYFDPVTKTSLPGYFAPGTKGVNIDIIHRSFPFKNEEKVTCAACGGTHNGIRCPLSSVEFRRLLTAKKLCPICTGKHEIQSCRSKFNCGYCDGAHHMGGCPRKEHFRDMSNYPSTAKPAFKAGTPVITPVPPADWPTANTAATEKVTADLDTATNNPHTLPCHDPVIPATANPGEAEIIILPNIEPTNELVSRSALNNNIRRFAAFVSRLEPPHSITIAQDSTAINDRLTFVRLTTARGQTIRCLVDTGASLSLITHGKAKQLAPDNCCFNCSSRRKNEFLVVGLGVNPGQHVIAEDHLNGFTVVLAVSGNRRGQGVVFIEGLAVSWGHYRVTVGVSRSAVTFSVAAVLAVGQSAGGTGVITGVPALKALLPVGGRLGRAKKSGYWLGSAWIIAHVTEVFFAWAEKVTADLDTATNNPHTLPCHDPVIPATANPGEAEIIILPNIEPTNELVSRSALNNNIRRFAAFVSRLEPPHSITIAQDSTAINDRLTFVRLTTARGQTIRCLVDTVIRTKYWIPHDAVVVNRVIGKCVPCKRVNGLPFAYPYSSVLPNCRTTPSKPFSKVGLDYMGPLSYIRDDGTYGTVHVLIYTCLTTRATLLRVVPDNTALKYILTLKMIFREVGVPTDIYSDNALSFLLGAKVMSRDITAMESSQTLTAFLANQDITYRRITPLAPWQGGIYERVVGLVKHQLDKETRARVLDYHSLLYLVSGAQAMVNNRPLIPHSRKPGDLIALRPIDFLLPGVMLEIPTNPSPPGLPPGSTEATLRQHLEKLEESLEHMWKIWSVGYLNFLREALHKNRRCSLLLPKVGQLVIIYTNLIKRHKWPLGLIVEVHESPRDGAIRSATVLCCGKRLTRPVCHLIPLEVETLYRQTNPMSSDTDSSNHQPSTSASSNPEPTRLPLPTPATLDTSTKVAPEMFRENIMPNIAEARPDRGPRSTGPNPTASMDDHEEFQDFLEPAPPLTAGVLPRDPVLPVGRSREYRPRAAKSTPINYVHTADTHFLSPPTPRECCQTYTKMNDFGNLSIL</sequence>
<feature type="compositionally biased region" description="Basic residues" evidence="7">
    <location>
        <begin position="421"/>
        <end position="434"/>
    </location>
</feature>
<feature type="compositionally biased region" description="Low complexity" evidence="7">
    <location>
        <begin position="8"/>
        <end position="22"/>
    </location>
</feature>
<dbReference type="GO" id="GO:0006508">
    <property type="term" value="P:proteolysis"/>
    <property type="evidence" value="ECO:0007669"/>
    <property type="project" value="InterPro"/>
</dbReference>
<feature type="region of interest" description="Disordered" evidence="7">
    <location>
        <begin position="1"/>
        <end position="57"/>
    </location>
</feature>
<reference evidence="10" key="1">
    <citation type="submission" date="2017-10" db="EMBL/GenBank/DDBJ databases">
        <title>Rapid genome shrinkage in a self-fertile nematode reveals novel sperm competition proteins.</title>
        <authorList>
            <person name="Yin D."/>
            <person name="Schwarz E.M."/>
            <person name="Thomas C.G."/>
            <person name="Felde R.L."/>
            <person name="Korf I.F."/>
            <person name="Cutter A.D."/>
            <person name="Schartner C.M."/>
            <person name="Ralston E.J."/>
            <person name="Meyer B.J."/>
            <person name="Haag E.S."/>
        </authorList>
    </citation>
    <scope>NUCLEOTIDE SEQUENCE [LARGE SCALE GENOMIC DNA]</scope>
    <source>
        <strain evidence="10">JU1422</strain>
    </source>
</reference>
<evidence type="ECO:0000256" key="1">
    <source>
        <dbReference type="ARBA" id="ARBA00022679"/>
    </source>
</evidence>
<protein>
    <recommendedName>
        <fullName evidence="8">Integrase catalytic domain-containing protein</fullName>
    </recommendedName>
</protein>
<dbReference type="InterPro" id="IPR040676">
    <property type="entry name" value="DUF5641"/>
</dbReference>
<dbReference type="STRING" id="1611254.A0A2G5SCE0"/>
<dbReference type="Proteomes" id="UP000230233">
    <property type="component" value="Unassembled WGS sequence"/>
</dbReference>
<keyword evidence="2" id="KW-0548">Nucleotidyltransferase</keyword>
<gene>
    <name evidence="9" type="ORF">B9Z55_028238</name>
</gene>
<dbReference type="GO" id="GO:0004190">
    <property type="term" value="F:aspartic-type endopeptidase activity"/>
    <property type="evidence" value="ECO:0007669"/>
    <property type="project" value="InterPro"/>
</dbReference>
<dbReference type="InterPro" id="IPR005312">
    <property type="entry name" value="DUF1759"/>
</dbReference>
<dbReference type="PANTHER" id="PTHR47331">
    <property type="entry name" value="PHD-TYPE DOMAIN-CONTAINING PROTEIN"/>
    <property type="match status" value="1"/>
</dbReference>
<evidence type="ECO:0000313" key="10">
    <source>
        <dbReference type="Proteomes" id="UP000230233"/>
    </source>
</evidence>
<keyword evidence="5" id="KW-0378">Hydrolase</keyword>
<feature type="domain" description="Integrase catalytic" evidence="8">
    <location>
        <begin position="1235"/>
        <end position="1423"/>
    </location>
</feature>
<dbReference type="InterPro" id="IPR001969">
    <property type="entry name" value="Aspartic_peptidase_AS"/>
</dbReference>
<keyword evidence="10" id="KW-1185">Reference proteome</keyword>
<feature type="region of interest" description="Disordered" evidence="7">
    <location>
        <begin position="1604"/>
        <end position="1627"/>
    </location>
</feature>
<dbReference type="InterPro" id="IPR001584">
    <property type="entry name" value="Integrase_cat-core"/>
</dbReference>
<feature type="region of interest" description="Disordered" evidence="7">
    <location>
        <begin position="1553"/>
        <end position="1589"/>
    </location>
</feature>
<evidence type="ECO:0000256" key="3">
    <source>
        <dbReference type="ARBA" id="ARBA00022722"/>
    </source>
</evidence>
<feature type="compositionally biased region" description="Polar residues" evidence="7">
    <location>
        <begin position="1553"/>
        <end position="1573"/>
    </location>
</feature>
<evidence type="ECO:0000256" key="7">
    <source>
        <dbReference type="SAM" id="MobiDB-lite"/>
    </source>
</evidence>
<feature type="compositionally biased region" description="Polar residues" evidence="7">
    <location>
        <begin position="315"/>
        <end position="340"/>
    </location>
</feature>
<evidence type="ECO:0000313" key="9">
    <source>
        <dbReference type="EMBL" id="PIC12725.1"/>
    </source>
</evidence>
<dbReference type="PROSITE" id="PS00141">
    <property type="entry name" value="ASP_PROTEASE"/>
    <property type="match status" value="1"/>
</dbReference>
<dbReference type="GO" id="GO:0004519">
    <property type="term" value="F:endonuclease activity"/>
    <property type="evidence" value="ECO:0007669"/>
    <property type="project" value="UniProtKB-KW"/>
</dbReference>
<accession>A0A2G5SCE0</accession>
<dbReference type="Pfam" id="PF03564">
    <property type="entry name" value="DUF1759"/>
    <property type="match status" value="1"/>
</dbReference>
<feature type="region of interest" description="Disordered" evidence="7">
    <location>
        <begin position="294"/>
        <end position="340"/>
    </location>
</feature>
<dbReference type="PROSITE" id="PS50994">
    <property type="entry name" value="INTEGRASE"/>
    <property type="match status" value="1"/>
</dbReference>
<dbReference type="Gene3D" id="3.30.420.10">
    <property type="entry name" value="Ribonuclease H-like superfamily/Ribonuclease H"/>
    <property type="match status" value="1"/>
</dbReference>
<proteinExistence type="predicted"/>
<feature type="compositionally biased region" description="Basic and acidic residues" evidence="7">
    <location>
        <begin position="409"/>
        <end position="420"/>
    </location>
</feature>
<feature type="region of interest" description="Disordered" evidence="7">
    <location>
        <begin position="404"/>
        <end position="443"/>
    </location>
</feature>
<name>A0A2G5SCE0_9PELO</name>
<dbReference type="GO" id="GO:0003676">
    <property type="term" value="F:nucleic acid binding"/>
    <property type="evidence" value="ECO:0007669"/>
    <property type="project" value="InterPro"/>
</dbReference>
<dbReference type="SUPFAM" id="SSF53098">
    <property type="entry name" value="Ribonuclease H-like"/>
    <property type="match status" value="1"/>
</dbReference>
<evidence type="ECO:0000259" key="8">
    <source>
        <dbReference type="PROSITE" id="PS50994"/>
    </source>
</evidence>
<dbReference type="InterPro" id="IPR036397">
    <property type="entry name" value="RNaseH_sf"/>
</dbReference>
<dbReference type="InterPro" id="IPR012337">
    <property type="entry name" value="RNaseH-like_sf"/>
</dbReference>
<dbReference type="EMBL" id="PDUG01000019">
    <property type="protein sequence ID" value="PIC12725.1"/>
    <property type="molecule type" value="Genomic_DNA"/>
</dbReference>
<dbReference type="GO" id="GO:0003964">
    <property type="term" value="F:RNA-directed DNA polymerase activity"/>
    <property type="evidence" value="ECO:0007669"/>
    <property type="project" value="UniProtKB-KW"/>
</dbReference>
<evidence type="ECO:0000256" key="4">
    <source>
        <dbReference type="ARBA" id="ARBA00022759"/>
    </source>
</evidence>